<dbReference type="Proteomes" id="UP000244900">
    <property type="component" value="Chromosome"/>
</dbReference>
<proteinExistence type="predicted"/>
<sequence>MGVPPEDRRGQGRAGQGRGGRGREGRGRGAPGIGRWGTPGPRGPVVGEEAVRPVRPGSRGPGRRPAAPAGG</sequence>
<gene>
    <name evidence="2" type="ORF">DDW44_00275</name>
</gene>
<evidence type="ECO:0000313" key="2">
    <source>
        <dbReference type="EMBL" id="AWI27379.1"/>
    </source>
</evidence>
<evidence type="ECO:0000256" key="1">
    <source>
        <dbReference type="SAM" id="MobiDB-lite"/>
    </source>
</evidence>
<dbReference type="KEGG" id="stir:DDW44_00275"/>
<keyword evidence="3" id="KW-1185">Reference proteome</keyword>
<feature type="compositionally biased region" description="Gly residues" evidence="1">
    <location>
        <begin position="28"/>
        <end position="37"/>
    </location>
</feature>
<feature type="compositionally biased region" description="Low complexity" evidence="1">
    <location>
        <begin position="53"/>
        <end position="71"/>
    </location>
</feature>
<protein>
    <submittedName>
        <fullName evidence="2">Uncharacterized protein</fullName>
    </submittedName>
</protein>
<dbReference type="AlphaFoldDB" id="A0A2S1SLW1"/>
<name>A0A2S1SLW1_9ACTN</name>
<reference evidence="2 3" key="1">
    <citation type="submission" date="2018-05" db="EMBL/GenBank/DDBJ databases">
        <title>Complete genome sequence of sponge-derived Streptomyces sp. HNM0039.</title>
        <authorList>
            <person name="Huang X."/>
            <person name="Zhou S."/>
        </authorList>
    </citation>
    <scope>NUCLEOTIDE SEQUENCE [LARGE SCALE GENOMIC DNA]</scope>
    <source>
        <strain evidence="2 3">HNM0039</strain>
    </source>
</reference>
<evidence type="ECO:0000313" key="3">
    <source>
        <dbReference type="Proteomes" id="UP000244900"/>
    </source>
</evidence>
<dbReference type="EMBL" id="CP029188">
    <property type="protein sequence ID" value="AWI27379.1"/>
    <property type="molecule type" value="Genomic_DNA"/>
</dbReference>
<feature type="compositionally biased region" description="Basic and acidic residues" evidence="1">
    <location>
        <begin position="1"/>
        <end position="10"/>
    </location>
</feature>
<accession>A0A2S1SLW1</accession>
<organism evidence="2 3">
    <name type="scientific">Streptomyces tirandamycinicus</name>
    <dbReference type="NCBI Taxonomy" id="2174846"/>
    <lineage>
        <taxon>Bacteria</taxon>
        <taxon>Bacillati</taxon>
        <taxon>Actinomycetota</taxon>
        <taxon>Actinomycetes</taxon>
        <taxon>Kitasatosporales</taxon>
        <taxon>Streptomycetaceae</taxon>
        <taxon>Streptomyces</taxon>
    </lineage>
</organism>
<feature type="region of interest" description="Disordered" evidence="1">
    <location>
        <begin position="1"/>
        <end position="71"/>
    </location>
</feature>